<name>A0A392TTX9_9FABA</name>
<sequence length="59" mass="6462">MRDMRFLSLVGNSASGKRLVYAARDGDVQEAKVILCGGGGGEMVVVVMMKMMMDEEDEF</sequence>
<keyword evidence="2" id="KW-1185">Reference proteome</keyword>
<accession>A0A392TTX9</accession>
<comment type="caution">
    <text evidence="1">The sequence shown here is derived from an EMBL/GenBank/DDBJ whole genome shotgun (WGS) entry which is preliminary data.</text>
</comment>
<organism evidence="1 2">
    <name type="scientific">Trifolium medium</name>
    <dbReference type="NCBI Taxonomy" id="97028"/>
    <lineage>
        <taxon>Eukaryota</taxon>
        <taxon>Viridiplantae</taxon>
        <taxon>Streptophyta</taxon>
        <taxon>Embryophyta</taxon>
        <taxon>Tracheophyta</taxon>
        <taxon>Spermatophyta</taxon>
        <taxon>Magnoliopsida</taxon>
        <taxon>eudicotyledons</taxon>
        <taxon>Gunneridae</taxon>
        <taxon>Pentapetalae</taxon>
        <taxon>rosids</taxon>
        <taxon>fabids</taxon>
        <taxon>Fabales</taxon>
        <taxon>Fabaceae</taxon>
        <taxon>Papilionoideae</taxon>
        <taxon>50 kb inversion clade</taxon>
        <taxon>NPAAA clade</taxon>
        <taxon>Hologalegina</taxon>
        <taxon>IRL clade</taxon>
        <taxon>Trifolieae</taxon>
        <taxon>Trifolium</taxon>
    </lineage>
</organism>
<dbReference type="Proteomes" id="UP000265520">
    <property type="component" value="Unassembled WGS sequence"/>
</dbReference>
<dbReference type="AlphaFoldDB" id="A0A392TTX9"/>
<proteinExistence type="predicted"/>
<evidence type="ECO:0000313" key="1">
    <source>
        <dbReference type="EMBL" id="MCI64651.1"/>
    </source>
</evidence>
<evidence type="ECO:0000313" key="2">
    <source>
        <dbReference type="Proteomes" id="UP000265520"/>
    </source>
</evidence>
<dbReference type="EMBL" id="LXQA010660504">
    <property type="protein sequence ID" value="MCI64651.1"/>
    <property type="molecule type" value="Genomic_DNA"/>
</dbReference>
<protein>
    <submittedName>
        <fullName evidence="1">Uncharacterized protein</fullName>
    </submittedName>
</protein>
<reference evidence="1 2" key="1">
    <citation type="journal article" date="2018" name="Front. Plant Sci.">
        <title>Red Clover (Trifolium pratense) and Zigzag Clover (T. medium) - A Picture of Genomic Similarities and Differences.</title>
        <authorList>
            <person name="Dluhosova J."/>
            <person name="Istvanek J."/>
            <person name="Nedelnik J."/>
            <person name="Repkova J."/>
        </authorList>
    </citation>
    <scope>NUCLEOTIDE SEQUENCE [LARGE SCALE GENOMIC DNA]</scope>
    <source>
        <strain evidence="2">cv. 10/8</strain>
        <tissue evidence="1">Leaf</tissue>
    </source>
</reference>